<evidence type="ECO:0000313" key="1">
    <source>
        <dbReference type="EMBL" id="MPN15743.1"/>
    </source>
</evidence>
<comment type="caution">
    <text evidence="1">The sequence shown here is derived from an EMBL/GenBank/DDBJ whole genome shotgun (WGS) entry which is preliminary data.</text>
</comment>
<proteinExistence type="predicted"/>
<protein>
    <submittedName>
        <fullName evidence="1">Uncharacterized protein</fullName>
    </submittedName>
</protein>
<reference evidence="1" key="1">
    <citation type="submission" date="2019-08" db="EMBL/GenBank/DDBJ databases">
        <authorList>
            <person name="Kucharzyk K."/>
            <person name="Murdoch R.W."/>
            <person name="Higgins S."/>
            <person name="Loffler F."/>
        </authorList>
    </citation>
    <scope>NUCLEOTIDE SEQUENCE</scope>
</reference>
<gene>
    <name evidence="1" type="ORF">SDC9_163078</name>
</gene>
<organism evidence="1">
    <name type="scientific">bioreactor metagenome</name>
    <dbReference type="NCBI Taxonomy" id="1076179"/>
    <lineage>
        <taxon>unclassified sequences</taxon>
        <taxon>metagenomes</taxon>
        <taxon>ecological metagenomes</taxon>
    </lineage>
</organism>
<name>A0A645FUF8_9ZZZZ</name>
<dbReference type="EMBL" id="VSSQ01062597">
    <property type="protein sequence ID" value="MPN15743.1"/>
    <property type="molecule type" value="Genomic_DNA"/>
</dbReference>
<dbReference type="AlphaFoldDB" id="A0A645FUF8"/>
<accession>A0A645FUF8</accession>
<sequence>MRQDQPLHQVRHQLCFLRGLFHKLTPHGRVEKKIAHGNGCSLGAGSGAYISDLAALVGNLHPAFAAAQAGQQGHFGDRGDGAERFPAEPQCRYAQQVFLRAQLAGGMALKGHAQLAFGDAGAIVADADELESAFSYIHGDGGRPRVQAVFDQLLDGGAGPLDDLAGRDMADDLGA</sequence>